<proteinExistence type="inferred from homology"/>
<evidence type="ECO:0000256" key="2">
    <source>
        <dbReference type="ARBA" id="ARBA00022741"/>
    </source>
</evidence>
<dbReference type="PANTHER" id="PTHR13710">
    <property type="entry name" value="DNA HELICASE RECQ FAMILY MEMBER"/>
    <property type="match status" value="1"/>
</dbReference>
<comment type="catalytic activity">
    <reaction evidence="4">
        <text>Couples ATP hydrolysis with the unwinding of duplex DNA by translocating in the 3'-5' direction.</text>
        <dbReference type="EC" id="5.6.2.4"/>
    </reaction>
</comment>
<dbReference type="Gene3D" id="3.40.50.300">
    <property type="entry name" value="P-loop containing nucleotide triphosphate hydrolases"/>
    <property type="match status" value="2"/>
</dbReference>
<dbReference type="InterPro" id="IPR027417">
    <property type="entry name" value="P-loop_NTPase"/>
</dbReference>
<dbReference type="GO" id="GO:0009378">
    <property type="term" value="F:four-way junction helicase activity"/>
    <property type="evidence" value="ECO:0007669"/>
    <property type="project" value="TreeGrafter"/>
</dbReference>
<sequence length="608" mass="68172">MSAAMGRWTSYYIGRRIILQDWRHIAIAISKKHARDRGAGRADFEDGEDDYDKSEQYKVPDNLAASHTGQTAANYGVTINILKRLTAKSLEIFRQVSHRWHKFLGCDDKSSSLLSSPSGKKVEPIPRQDREVKEGHPPRKQAKVTSLEALQAGKIGVKEKEKNEEEEEEDIIIRALRAVLRNNNARFRSPQQEEAVRQAAAQQSPLVAVLPTGGGKSLVFMVPAMLASAGVTIVVAPYAELKRQLVQRCVDAGLDCKPWPEARSSWPRITLVSAEAAITDDFLQWAADLSVNGRLDRVVIDECHLTFTAAETYRSKLRGLVLLRSLGCPFVFLTGTLPPLRQRDFEEAMQLQNPLYIRASSHRLNVRYAVLRVRNGRGIMEVKRQAKCKALARQLDCHYYHALRDDSDSQFIAQREEGFQAWLRGEAPYIVATAALGTGIDVAGIIHVIHLEAPFSIIDYAQEARRAGRTGEPVTAEVIIKDKDWPDEDAAGEAYLDISVREVRRLIRTRGCRHQLLGQCLDGDLQDCKDLGGDNEAKVIRCNNYHYDELAWKSELSAQGIIASHARGRQDAHALEVLESALEEVEELGKMGCRICWIFNSIKEARHI</sequence>
<feature type="region of interest" description="Disordered" evidence="6">
    <location>
        <begin position="110"/>
        <end position="141"/>
    </location>
</feature>
<dbReference type="AlphaFoldDB" id="X0KKT9"/>
<evidence type="ECO:0000256" key="3">
    <source>
        <dbReference type="ARBA" id="ARBA00022840"/>
    </source>
</evidence>
<feature type="domain" description="Helicase C-terminal" evidence="8">
    <location>
        <begin position="365"/>
        <end position="518"/>
    </location>
</feature>
<dbReference type="InterPro" id="IPR011545">
    <property type="entry name" value="DEAD/DEAH_box_helicase_dom"/>
</dbReference>
<keyword evidence="2" id="KW-0547">Nucleotide-binding</keyword>
<dbReference type="InterPro" id="IPR001650">
    <property type="entry name" value="Helicase_C-like"/>
</dbReference>
<dbReference type="GO" id="GO:0005524">
    <property type="term" value="F:ATP binding"/>
    <property type="evidence" value="ECO:0007669"/>
    <property type="project" value="UniProtKB-KW"/>
</dbReference>
<evidence type="ECO:0000259" key="8">
    <source>
        <dbReference type="PROSITE" id="PS51194"/>
    </source>
</evidence>
<feature type="domain" description="Helicase ATP-binding" evidence="7">
    <location>
        <begin position="197"/>
        <end position="355"/>
    </location>
</feature>
<dbReference type="InterPro" id="IPR014001">
    <property type="entry name" value="Helicase_ATP-bd"/>
</dbReference>
<dbReference type="GO" id="GO:0005737">
    <property type="term" value="C:cytoplasm"/>
    <property type="evidence" value="ECO:0007669"/>
    <property type="project" value="TreeGrafter"/>
</dbReference>
<dbReference type="SMART" id="SM00487">
    <property type="entry name" value="DEXDc"/>
    <property type="match status" value="1"/>
</dbReference>
<name>X0KKT9_FUSOX</name>
<dbReference type="GO" id="GO:0005694">
    <property type="term" value="C:chromosome"/>
    <property type="evidence" value="ECO:0007669"/>
    <property type="project" value="TreeGrafter"/>
</dbReference>
<organism evidence="9">
    <name type="scientific">Fusarium oxysporum f. sp. vasinfectum 25433</name>
    <dbReference type="NCBI Taxonomy" id="1089449"/>
    <lineage>
        <taxon>Eukaryota</taxon>
        <taxon>Fungi</taxon>
        <taxon>Dikarya</taxon>
        <taxon>Ascomycota</taxon>
        <taxon>Pezizomycotina</taxon>
        <taxon>Sordariomycetes</taxon>
        <taxon>Hypocreomycetidae</taxon>
        <taxon>Hypocreales</taxon>
        <taxon>Nectriaceae</taxon>
        <taxon>Fusarium</taxon>
        <taxon>Fusarium oxysporum species complex</taxon>
    </lineage>
</organism>
<dbReference type="SMART" id="SM00490">
    <property type="entry name" value="HELICc"/>
    <property type="match status" value="1"/>
</dbReference>
<keyword evidence="3" id="KW-0067">ATP-binding</keyword>
<evidence type="ECO:0000256" key="1">
    <source>
        <dbReference type="ARBA" id="ARBA00005446"/>
    </source>
</evidence>
<dbReference type="PANTHER" id="PTHR13710:SF154">
    <property type="entry name" value="RECQ HELICASE, PUTATIVE (AFU_ORTHOLOGUE AFUA_6G14720)-RELATED"/>
    <property type="match status" value="1"/>
</dbReference>
<dbReference type="GO" id="GO:0043138">
    <property type="term" value="F:3'-5' DNA helicase activity"/>
    <property type="evidence" value="ECO:0007669"/>
    <property type="project" value="UniProtKB-EC"/>
</dbReference>
<reference evidence="9" key="1">
    <citation type="submission" date="2011-11" db="EMBL/GenBank/DDBJ databases">
        <title>The Genome Sequence of Fusarium oxysporum Cotton.</title>
        <authorList>
            <consortium name="The Broad Institute Genome Sequencing Platform"/>
            <person name="Ma L.-J."/>
            <person name="Gale L.R."/>
            <person name="Schwartz D.C."/>
            <person name="Zhou S."/>
            <person name="Corby-Kistler H."/>
            <person name="Young S.K."/>
            <person name="Zeng Q."/>
            <person name="Gargeya S."/>
            <person name="Fitzgerald M."/>
            <person name="Haas B."/>
            <person name="Abouelleil A."/>
            <person name="Alvarado L."/>
            <person name="Arachchi H.M."/>
            <person name="Berlin A."/>
            <person name="Brown A."/>
            <person name="Chapman S.B."/>
            <person name="Chen Z."/>
            <person name="Dunbar C."/>
            <person name="Freedman E."/>
            <person name="Gearin G."/>
            <person name="Goldberg J."/>
            <person name="Griggs A."/>
            <person name="Gujja S."/>
            <person name="Heiman D."/>
            <person name="Howarth C."/>
            <person name="Larson L."/>
            <person name="Lui A."/>
            <person name="MacDonald P.J.P."/>
            <person name="Montmayeur A."/>
            <person name="Murphy C."/>
            <person name="Neiman D."/>
            <person name="Pearson M."/>
            <person name="Priest M."/>
            <person name="Roberts A."/>
            <person name="Saif S."/>
            <person name="Shea T."/>
            <person name="Shenoy N."/>
            <person name="Sisk P."/>
            <person name="Stolte C."/>
            <person name="Sykes S."/>
            <person name="Wortman J."/>
            <person name="Nusbaum C."/>
            <person name="Birren B."/>
        </authorList>
    </citation>
    <scope>NUCLEOTIDE SEQUENCE [LARGE SCALE GENOMIC DNA]</scope>
    <source>
        <strain evidence="9">25433</strain>
    </source>
</reference>
<dbReference type="OrthoDB" id="10261556at2759"/>
<evidence type="ECO:0000256" key="4">
    <source>
        <dbReference type="ARBA" id="ARBA00034617"/>
    </source>
</evidence>
<protein>
    <recommendedName>
        <fullName evidence="5">DNA 3'-5' helicase</fullName>
        <ecNumber evidence="5">5.6.2.4</ecNumber>
    </recommendedName>
</protein>
<evidence type="ECO:0000259" key="7">
    <source>
        <dbReference type="PROSITE" id="PS51192"/>
    </source>
</evidence>
<dbReference type="Pfam" id="PF00270">
    <property type="entry name" value="DEAD"/>
    <property type="match status" value="1"/>
</dbReference>
<dbReference type="GO" id="GO:0000724">
    <property type="term" value="P:double-strand break repair via homologous recombination"/>
    <property type="evidence" value="ECO:0007669"/>
    <property type="project" value="TreeGrafter"/>
</dbReference>
<evidence type="ECO:0000313" key="9">
    <source>
        <dbReference type="EMBL" id="EXM14239.1"/>
    </source>
</evidence>
<evidence type="ECO:0000256" key="5">
    <source>
        <dbReference type="ARBA" id="ARBA00034808"/>
    </source>
</evidence>
<dbReference type="PROSITE" id="PS51192">
    <property type="entry name" value="HELICASE_ATP_BIND_1"/>
    <property type="match status" value="1"/>
</dbReference>
<feature type="compositionally biased region" description="Basic and acidic residues" evidence="6">
    <location>
        <begin position="120"/>
        <end position="137"/>
    </location>
</feature>
<dbReference type="GO" id="GO:0003676">
    <property type="term" value="F:nucleic acid binding"/>
    <property type="evidence" value="ECO:0007669"/>
    <property type="project" value="InterPro"/>
</dbReference>
<dbReference type="HOGENOM" id="CLU_015680_0_0_1"/>
<dbReference type="Pfam" id="PF00271">
    <property type="entry name" value="Helicase_C"/>
    <property type="match status" value="1"/>
</dbReference>
<accession>X0KKT9</accession>
<dbReference type="Proteomes" id="UP000030701">
    <property type="component" value="Unassembled WGS sequence"/>
</dbReference>
<dbReference type="EC" id="5.6.2.4" evidence="5"/>
<dbReference type="EMBL" id="JH658074">
    <property type="protein sequence ID" value="EXM14239.1"/>
    <property type="molecule type" value="Genomic_DNA"/>
</dbReference>
<evidence type="ECO:0000256" key="6">
    <source>
        <dbReference type="SAM" id="MobiDB-lite"/>
    </source>
</evidence>
<reference evidence="9" key="2">
    <citation type="submission" date="2012-05" db="EMBL/GenBank/DDBJ databases">
        <title>The Genome Annotation of Fusarium oxysporum Cotton.</title>
        <authorList>
            <consortium name="The Broad Institute Genomics Platform"/>
            <person name="Ma L.-J."/>
            <person name="Corby-Kistler H."/>
            <person name="Broz K."/>
            <person name="Gale L.R."/>
            <person name="Jonkers W."/>
            <person name="O'Donnell K."/>
            <person name="Ploetz R."/>
            <person name="Steinberg C."/>
            <person name="Schwartz D.C."/>
            <person name="VanEtten H."/>
            <person name="Zhou S."/>
            <person name="Young S.K."/>
            <person name="Zeng Q."/>
            <person name="Gargeya S."/>
            <person name="Fitzgerald M."/>
            <person name="Abouelleil A."/>
            <person name="Alvarado L."/>
            <person name="Chapman S.B."/>
            <person name="Gainer-Dewar J."/>
            <person name="Goldberg J."/>
            <person name="Griggs A."/>
            <person name="Gujja S."/>
            <person name="Hansen M."/>
            <person name="Howarth C."/>
            <person name="Imamovic A."/>
            <person name="Ireland A."/>
            <person name="Larimer J."/>
            <person name="McCowan C."/>
            <person name="Murphy C."/>
            <person name="Pearson M."/>
            <person name="Poon T.W."/>
            <person name="Priest M."/>
            <person name="Roberts A."/>
            <person name="Saif S."/>
            <person name="Shea T."/>
            <person name="Sykes S."/>
            <person name="Wortman J."/>
            <person name="Nusbaum C."/>
            <person name="Birren B."/>
        </authorList>
    </citation>
    <scope>NUCLEOTIDE SEQUENCE</scope>
    <source>
        <strain evidence="9">25433</strain>
    </source>
</reference>
<comment type="similarity">
    <text evidence="1">Belongs to the helicase family. RecQ subfamily.</text>
</comment>
<dbReference type="PROSITE" id="PS51194">
    <property type="entry name" value="HELICASE_CTER"/>
    <property type="match status" value="1"/>
</dbReference>
<dbReference type="SUPFAM" id="SSF52540">
    <property type="entry name" value="P-loop containing nucleoside triphosphate hydrolases"/>
    <property type="match status" value="1"/>
</dbReference>
<gene>
    <name evidence="9" type="ORF">FOTG_17350</name>
</gene>